<evidence type="ECO:0000256" key="6">
    <source>
        <dbReference type="SAM" id="MobiDB-lite"/>
    </source>
</evidence>
<protein>
    <submittedName>
        <fullName evidence="8">Zinc finger protein 425 like protein</fullName>
    </submittedName>
</protein>
<dbReference type="InterPro" id="IPR036236">
    <property type="entry name" value="Znf_C2H2_sf"/>
</dbReference>
<keyword evidence="9" id="KW-1185">Reference proteome</keyword>
<feature type="region of interest" description="Disordered" evidence="6">
    <location>
        <begin position="342"/>
        <end position="412"/>
    </location>
</feature>
<keyword evidence="4" id="KW-0862">Zinc</keyword>
<feature type="compositionally biased region" description="Basic and acidic residues" evidence="6">
    <location>
        <begin position="75"/>
        <end position="92"/>
    </location>
</feature>
<feature type="compositionally biased region" description="Polar residues" evidence="6">
    <location>
        <begin position="98"/>
        <end position="108"/>
    </location>
</feature>
<name>A0A8T0EWH5_ARGBR</name>
<feature type="compositionally biased region" description="Basic residues" evidence="6">
    <location>
        <begin position="373"/>
        <end position="383"/>
    </location>
</feature>
<evidence type="ECO:0000256" key="5">
    <source>
        <dbReference type="PROSITE-ProRule" id="PRU00042"/>
    </source>
</evidence>
<accession>A0A8T0EWH5</accession>
<gene>
    <name evidence="8" type="ORF">HNY73_012733</name>
</gene>
<evidence type="ECO:0000256" key="4">
    <source>
        <dbReference type="ARBA" id="ARBA00022833"/>
    </source>
</evidence>
<feature type="domain" description="C2H2-type" evidence="7">
    <location>
        <begin position="1438"/>
        <end position="1466"/>
    </location>
</feature>
<evidence type="ECO:0000256" key="2">
    <source>
        <dbReference type="ARBA" id="ARBA00022737"/>
    </source>
</evidence>
<feature type="region of interest" description="Disordered" evidence="6">
    <location>
        <begin position="850"/>
        <end position="871"/>
    </location>
</feature>
<feature type="compositionally biased region" description="Polar residues" evidence="6">
    <location>
        <begin position="856"/>
        <end position="866"/>
    </location>
</feature>
<proteinExistence type="predicted"/>
<dbReference type="Proteomes" id="UP000807504">
    <property type="component" value="Unassembled WGS sequence"/>
</dbReference>
<reference evidence="8" key="2">
    <citation type="submission" date="2020-06" db="EMBL/GenBank/DDBJ databases">
        <authorList>
            <person name="Sheffer M."/>
        </authorList>
    </citation>
    <scope>NUCLEOTIDE SEQUENCE</scope>
</reference>
<evidence type="ECO:0000256" key="1">
    <source>
        <dbReference type="ARBA" id="ARBA00022723"/>
    </source>
</evidence>
<dbReference type="PANTHER" id="PTHR24379:SF121">
    <property type="entry name" value="C2H2-TYPE DOMAIN-CONTAINING PROTEIN"/>
    <property type="match status" value="1"/>
</dbReference>
<dbReference type="GO" id="GO:0008270">
    <property type="term" value="F:zinc ion binding"/>
    <property type="evidence" value="ECO:0007669"/>
    <property type="project" value="UniProtKB-KW"/>
</dbReference>
<reference evidence="8" key="1">
    <citation type="journal article" date="2020" name="bioRxiv">
        <title>Chromosome-level reference genome of the European wasp spider Argiope bruennichi: a resource for studies on range expansion and evolutionary adaptation.</title>
        <authorList>
            <person name="Sheffer M.M."/>
            <person name="Hoppe A."/>
            <person name="Krehenwinkel H."/>
            <person name="Uhl G."/>
            <person name="Kuss A.W."/>
            <person name="Jensen L."/>
            <person name="Jensen C."/>
            <person name="Gillespie R.G."/>
            <person name="Hoff K.J."/>
            <person name="Prost S."/>
        </authorList>
    </citation>
    <scope>NUCLEOTIDE SEQUENCE</scope>
</reference>
<feature type="domain" description="C2H2-type" evidence="7">
    <location>
        <begin position="1507"/>
        <end position="1535"/>
    </location>
</feature>
<feature type="compositionally biased region" description="Low complexity" evidence="6">
    <location>
        <begin position="342"/>
        <end position="354"/>
    </location>
</feature>
<dbReference type="OrthoDB" id="6424830at2759"/>
<dbReference type="EMBL" id="JABXBU010001863">
    <property type="protein sequence ID" value="KAF8782450.1"/>
    <property type="molecule type" value="Genomic_DNA"/>
</dbReference>
<dbReference type="SMART" id="SM00355">
    <property type="entry name" value="ZnF_C2H2"/>
    <property type="match status" value="25"/>
</dbReference>
<comment type="caution">
    <text evidence="8">The sequence shown here is derived from an EMBL/GenBank/DDBJ whole genome shotgun (WGS) entry which is preliminary data.</text>
</comment>
<feature type="region of interest" description="Disordered" evidence="6">
    <location>
        <begin position="75"/>
        <end position="124"/>
    </location>
</feature>
<dbReference type="PROSITE" id="PS50157">
    <property type="entry name" value="ZINC_FINGER_C2H2_2"/>
    <property type="match status" value="4"/>
</dbReference>
<dbReference type="InterPro" id="IPR013087">
    <property type="entry name" value="Znf_C2H2_type"/>
</dbReference>
<dbReference type="Gene3D" id="3.30.160.60">
    <property type="entry name" value="Classic Zinc Finger"/>
    <property type="match status" value="6"/>
</dbReference>
<organism evidence="8 9">
    <name type="scientific">Argiope bruennichi</name>
    <name type="common">Wasp spider</name>
    <name type="synonym">Aranea bruennichi</name>
    <dbReference type="NCBI Taxonomy" id="94029"/>
    <lineage>
        <taxon>Eukaryota</taxon>
        <taxon>Metazoa</taxon>
        <taxon>Ecdysozoa</taxon>
        <taxon>Arthropoda</taxon>
        <taxon>Chelicerata</taxon>
        <taxon>Arachnida</taxon>
        <taxon>Araneae</taxon>
        <taxon>Araneomorphae</taxon>
        <taxon>Entelegynae</taxon>
        <taxon>Araneoidea</taxon>
        <taxon>Araneidae</taxon>
        <taxon>Argiope</taxon>
    </lineage>
</organism>
<dbReference type="OMA" id="CIHGSET"/>
<keyword evidence="1" id="KW-0479">Metal-binding</keyword>
<feature type="domain" description="C2H2-type" evidence="7">
    <location>
        <begin position="1051"/>
        <end position="1079"/>
    </location>
</feature>
<evidence type="ECO:0000256" key="3">
    <source>
        <dbReference type="ARBA" id="ARBA00022771"/>
    </source>
</evidence>
<sequence length="1628" mass="185966">MAENDANDINEIQDKYVPFLKKLISFLEKTNKATPENLNRLKSIYSVFTTSPVKEQIEVFQSNKKKLEKWFNSSKKDKMADGGTSKDKRSLDIEDTDSSQGAFESNVSKKPKLSDSAENPTMSPATIAQIKMEKADKPKIVEPSRPLIVTNTVTAIKRNIPASAPALPGDGDKIVFTCASCQFQTYDEQEFMKHTRTDHRSDLSMWCKQCGKCFSNAGVLVAHIKERGCKMEEMIYRCGVKDCSFETTSGQTFVHHLRHCHKGSPFIFCVHCQKIFTLPHCLILHMQDDCPYKDKNRRNPGSDTAVNAVPVTQPTTPVVVSAPVKPQASSFPSKAPTIASVVSTTPTTPSAGVVHTPPSVTRGRGALMPTARGRGRSRGRGRGRPPSESSDSDDADDPLWKPEETTGVQTLRRSGRWAKKVNDVINIEPKQSNKGLSLSELNTKEMLRCPCCDFMAAFKSVLQDHYIAHHKVPNKNACLVCHLKFEATQGFLDHFEDHASGRLPNKVMEAKDTDEVLAVTPQDNSKICSNTDCEKTEKNIRSNSYSFDKESIKGVVKNLSEAKVVNPTSAQSQYVKIPYQAVIQDKNMKDSRLKKFEELKAPSDLVAMSKPDKIKCFFKCVLYNCSFTTHNSYEYLSHLDLEHSGKRLHCSFCLKDFLTASLLTDHLMINHSKRQYQCNNCFYRAYSKIHVQIHIKNFHSKDTNSEVLECDPIELPPNITVASEPNEVLDTTWPFVCAIGDCNFQTFDPKEFKVHNETSHRSVSVFFCHYCKVDFLSFKRLLNHYRLHGINTFQCNYCIHGSETKDEILLHLCNTHADYPLRAFMRGTAEDASSEAKLLPYSVCSEAEKANKKNNLDSQRPESPTSENDDKNRFDYESLIYEVVGETYYPKYLKSICTNLVCGISGCKEKFENMLTYIGHLKNCHTAENFPCSHCPDVSDTWEGFKNHLMCHGPDLYSCGLVTCDFYDWDKKAVTNHLKSHPKTAAKVVIVREPIEEMFDENDVKQIKSLPQSCPFKVGDEFFQCCFCEYKSSDKSVMKNHIYQELHYKRFCCSSCNEKFVSRKEIEEHYLEKHSKVEVKCSINPSHEIENIVKNILNKKDQYLYSSPKQCGNCNKNFKSLVQWQYHEVLCMQNFYQPFVCSHCKYNSHSLKILKFHVDEKHFPKPVEFFDVSSVAIEHEISNKIQQARLKFLKTFCNNVSTTDSALSVKFYVCSSCSFESNHKYNLKMHVEKEHKDSNAEINKVFRDVKPLELNSSQLDENSNDSIKASSESSNVKRYRCGFCIKKLPTLQELESHVESLHPVREEREYSYYYSPDPKVKLSPDDKELFECSYCKSGKENLFSLKKHSDLMHSESPFKVRGYVNRYHQKTTSSIIACGYCYQRLDGKSDLKRHTALYHPTLPQKSIGGFRTDQLPKGSLVESDDIPNKRMKLGPKVYVCSHCGAAFVKQEQVALHNKKTHARFKLEFTTINTLLTDVNFYKCEFCQFTAEKQYVDTHLEAKHKMRVTCNYCSKRFEFATRLREHHDIAHNGLPIKYSQETVGIKKETTPPVSKIISQVKQETRPTRSKKSEIQNSIKEDDLKNIYTYASASDGNLTKISVLTFSKLYNIFPKVVLKDVYEDDTMKNS</sequence>
<feature type="domain" description="C2H2-type" evidence="7">
    <location>
        <begin position="648"/>
        <end position="676"/>
    </location>
</feature>
<evidence type="ECO:0000259" key="7">
    <source>
        <dbReference type="PROSITE" id="PS50157"/>
    </source>
</evidence>
<dbReference type="PROSITE" id="PS00028">
    <property type="entry name" value="ZINC_FINGER_C2H2_1"/>
    <property type="match status" value="8"/>
</dbReference>
<dbReference type="PANTHER" id="PTHR24379">
    <property type="entry name" value="KRAB AND ZINC FINGER DOMAIN-CONTAINING"/>
    <property type="match status" value="1"/>
</dbReference>
<keyword evidence="3 5" id="KW-0863">Zinc-finger</keyword>
<evidence type="ECO:0000313" key="8">
    <source>
        <dbReference type="EMBL" id="KAF8782450.1"/>
    </source>
</evidence>
<dbReference type="SUPFAM" id="SSF57667">
    <property type="entry name" value="beta-beta-alpha zinc fingers"/>
    <property type="match status" value="1"/>
</dbReference>
<evidence type="ECO:0000313" key="9">
    <source>
        <dbReference type="Proteomes" id="UP000807504"/>
    </source>
</evidence>
<keyword evidence="2" id="KW-0677">Repeat</keyword>